<protein>
    <recommendedName>
        <fullName evidence="3">Protein RecA</fullName>
    </recommendedName>
</protein>
<name>A0A1H0R658_9ACTN</name>
<gene>
    <name evidence="1" type="ORF">SAMN04515671_3398</name>
</gene>
<evidence type="ECO:0008006" key="3">
    <source>
        <dbReference type="Google" id="ProtNLM"/>
    </source>
</evidence>
<proteinExistence type="predicted"/>
<dbReference type="EMBL" id="LT629710">
    <property type="protein sequence ID" value="SDP24546.1"/>
    <property type="molecule type" value="Genomic_DNA"/>
</dbReference>
<evidence type="ECO:0000313" key="1">
    <source>
        <dbReference type="EMBL" id="SDP24546.1"/>
    </source>
</evidence>
<keyword evidence="2" id="KW-1185">Reference proteome</keyword>
<sequence length="263" mass="26818">MPVPKCCGVGSIRCNIELVFDRQQVLAELRRTVGIEPLPAFAAPGGPAPVGSMSVGTAAAGSVLAVPAPLVDVLPRGGLPRGGVVSLVGDGGSTSLLFALLAAPSNAWSALVGLPDLALLAAAEQGVDLDRLVVIPDPGPDVLQVLSVLADGVDIIAAVPPKVLPPARLRVLGARLRQSGAVLLAAGPWPGAELVLRSRIENWTGIGRGHGRLRDRELVVEVSGRGAARGRGSVAMLLRSTRSTVTPVPRIEPVALPLVAEVG</sequence>
<dbReference type="AlphaFoldDB" id="A0A1H0R658"/>
<organism evidence="1 2">
    <name type="scientific">Nakamurella panacisegetis</name>
    <dbReference type="NCBI Taxonomy" id="1090615"/>
    <lineage>
        <taxon>Bacteria</taxon>
        <taxon>Bacillati</taxon>
        <taxon>Actinomycetota</taxon>
        <taxon>Actinomycetes</taxon>
        <taxon>Nakamurellales</taxon>
        <taxon>Nakamurellaceae</taxon>
        <taxon>Nakamurella</taxon>
    </lineage>
</organism>
<evidence type="ECO:0000313" key="2">
    <source>
        <dbReference type="Proteomes" id="UP000198741"/>
    </source>
</evidence>
<dbReference type="Proteomes" id="UP000198741">
    <property type="component" value="Chromosome I"/>
</dbReference>
<accession>A0A1H0R658</accession>
<dbReference type="STRING" id="1090615.SAMN04515671_3398"/>
<reference evidence="1 2" key="1">
    <citation type="submission" date="2016-10" db="EMBL/GenBank/DDBJ databases">
        <authorList>
            <person name="de Groot N.N."/>
        </authorList>
    </citation>
    <scope>NUCLEOTIDE SEQUENCE [LARGE SCALE GENOMIC DNA]</scope>
    <source>
        <strain evidence="2">P4-7,KCTC 19426,CECT 7604</strain>
    </source>
</reference>